<evidence type="ECO:0000313" key="3">
    <source>
        <dbReference type="EMBL" id="MEV0973289.1"/>
    </source>
</evidence>
<feature type="compositionally biased region" description="Low complexity" evidence="1">
    <location>
        <begin position="90"/>
        <end position="102"/>
    </location>
</feature>
<dbReference type="RefSeq" id="WP_358138851.1">
    <property type="nucleotide sequence ID" value="NZ_JBFALK010000021.1"/>
</dbReference>
<keyword evidence="4" id="KW-1185">Reference proteome</keyword>
<comment type="caution">
    <text evidence="3">The sequence shown here is derived from an EMBL/GenBank/DDBJ whole genome shotgun (WGS) entry which is preliminary data.</text>
</comment>
<organism evidence="3 4">
    <name type="scientific">Microtetraspora glauca</name>
    <dbReference type="NCBI Taxonomy" id="1996"/>
    <lineage>
        <taxon>Bacteria</taxon>
        <taxon>Bacillati</taxon>
        <taxon>Actinomycetota</taxon>
        <taxon>Actinomycetes</taxon>
        <taxon>Streptosporangiales</taxon>
        <taxon>Streptosporangiaceae</taxon>
        <taxon>Microtetraspora</taxon>
    </lineage>
</organism>
<evidence type="ECO:0000256" key="2">
    <source>
        <dbReference type="SAM" id="Phobius"/>
    </source>
</evidence>
<evidence type="ECO:0000256" key="1">
    <source>
        <dbReference type="SAM" id="MobiDB-lite"/>
    </source>
</evidence>
<dbReference type="EMBL" id="JBFALK010000021">
    <property type="protein sequence ID" value="MEV0973289.1"/>
    <property type="molecule type" value="Genomic_DNA"/>
</dbReference>
<gene>
    <name evidence="3" type="ORF">AB0I59_32205</name>
</gene>
<reference evidence="3 4" key="1">
    <citation type="submission" date="2024-06" db="EMBL/GenBank/DDBJ databases">
        <title>The Natural Products Discovery Center: Release of the First 8490 Sequenced Strains for Exploring Actinobacteria Biosynthetic Diversity.</title>
        <authorList>
            <person name="Kalkreuter E."/>
            <person name="Kautsar S.A."/>
            <person name="Yang D."/>
            <person name="Bader C.D."/>
            <person name="Teijaro C.N."/>
            <person name="Fluegel L."/>
            <person name="Davis C.M."/>
            <person name="Simpson J.R."/>
            <person name="Lauterbach L."/>
            <person name="Steele A.D."/>
            <person name="Gui C."/>
            <person name="Meng S."/>
            <person name="Li G."/>
            <person name="Viehrig K."/>
            <person name="Ye F."/>
            <person name="Su P."/>
            <person name="Kiefer A.F."/>
            <person name="Nichols A."/>
            <person name="Cepeda A.J."/>
            <person name="Yan W."/>
            <person name="Fan B."/>
            <person name="Jiang Y."/>
            <person name="Adhikari A."/>
            <person name="Zheng C.-J."/>
            <person name="Schuster L."/>
            <person name="Cowan T.M."/>
            <person name="Smanski M.J."/>
            <person name="Chevrette M.G."/>
            <person name="De Carvalho L.P.S."/>
            <person name="Shen B."/>
        </authorList>
    </citation>
    <scope>NUCLEOTIDE SEQUENCE [LARGE SCALE GENOMIC DNA]</scope>
    <source>
        <strain evidence="3 4">NPDC050100</strain>
    </source>
</reference>
<evidence type="ECO:0000313" key="4">
    <source>
        <dbReference type="Proteomes" id="UP001551675"/>
    </source>
</evidence>
<feature type="transmembrane region" description="Helical" evidence="2">
    <location>
        <begin position="58"/>
        <end position="83"/>
    </location>
</feature>
<accession>A0ABV3GNV1</accession>
<keyword evidence="2" id="KW-0472">Membrane</keyword>
<sequence>MPPRSIARLRNAGVTTTCVGVLAVILIVLRQTPLLAELLGFFSKALRRMNSSPVEPEVASVVILCGAGVAVVGIVMVVAATVLQARAAQAGAGPEAEVGQGEPDAETEQEKKEDQPVGDQG</sequence>
<proteinExistence type="predicted"/>
<keyword evidence="2" id="KW-1133">Transmembrane helix</keyword>
<feature type="transmembrane region" description="Helical" evidence="2">
    <location>
        <begin position="12"/>
        <end position="29"/>
    </location>
</feature>
<feature type="region of interest" description="Disordered" evidence="1">
    <location>
        <begin position="90"/>
        <end position="121"/>
    </location>
</feature>
<keyword evidence="2" id="KW-0812">Transmembrane</keyword>
<protein>
    <recommendedName>
        <fullName evidence="5">DUF2970 domain-containing protein</fullName>
    </recommendedName>
</protein>
<dbReference type="Proteomes" id="UP001551675">
    <property type="component" value="Unassembled WGS sequence"/>
</dbReference>
<evidence type="ECO:0008006" key="5">
    <source>
        <dbReference type="Google" id="ProtNLM"/>
    </source>
</evidence>
<name>A0ABV3GNV1_MICGL</name>